<keyword evidence="3" id="KW-0540">Nuclease</keyword>
<dbReference type="SUPFAM" id="SSF116734">
    <property type="entry name" value="DNA methylase specificity domain"/>
    <property type="match status" value="1"/>
</dbReference>
<keyword evidence="3" id="KW-0378">Hydrolase</keyword>
<keyword evidence="4" id="KW-1185">Reference proteome</keyword>
<dbReference type="InterPro" id="IPR044946">
    <property type="entry name" value="Restrct_endonuc_typeI_TRD_sf"/>
</dbReference>
<sequence length="198" mass="22622">MNAMTAYVTYTNGSLLNRLERDTTDRSISVPIYDHVMMLADQGVYQETEHAPKYLQLSPDHQGKIVEAGDIVMNMMTSECARVSAQHAGSLLPYNYTLITIDTTQLDADYVVYWFNASHAARAQLNQFRQGGTLVKKLTLSHLKQVSLVPPSLKTQQLIGKIAVCRNRQRYLYAKKNHIYQRFLATQLFREDLQHVNN</sequence>
<dbReference type="Gene3D" id="3.90.220.20">
    <property type="entry name" value="DNA methylase specificity domains"/>
    <property type="match status" value="1"/>
</dbReference>
<gene>
    <name evidence="3" type="ORF">HHH54_10685</name>
</gene>
<evidence type="ECO:0000313" key="4">
    <source>
        <dbReference type="Proteomes" id="UP000751852"/>
    </source>
</evidence>
<dbReference type="EMBL" id="JABANU010000043">
    <property type="protein sequence ID" value="MBI5976018.1"/>
    <property type="molecule type" value="Genomic_DNA"/>
</dbReference>
<comment type="caution">
    <text evidence="3">The sequence shown here is derived from an EMBL/GenBank/DDBJ whole genome shotgun (WGS) entry which is preliminary data.</text>
</comment>
<name>A0ABS0TE51_9STAP</name>
<reference evidence="3 4" key="1">
    <citation type="submission" date="2020-04" db="EMBL/GenBank/DDBJ databases">
        <title>Staphylococcus species from domestic dog.</title>
        <authorList>
            <person name="Paterson G.K."/>
        </authorList>
    </citation>
    <scope>NUCLEOTIDE SEQUENCE [LARGE SCALE GENOMIC DNA]</scope>
    <source>
        <strain evidence="3 4">H16/1A</strain>
    </source>
</reference>
<accession>A0ABS0TE51</accession>
<organism evidence="3 4">
    <name type="scientific">Staphylococcus canis</name>
    <dbReference type="NCBI Taxonomy" id="2724942"/>
    <lineage>
        <taxon>Bacteria</taxon>
        <taxon>Bacillati</taxon>
        <taxon>Bacillota</taxon>
        <taxon>Bacilli</taxon>
        <taxon>Bacillales</taxon>
        <taxon>Staphylococcaceae</taxon>
        <taxon>Staphylococcus</taxon>
    </lineage>
</organism>
<keyword evidence="2" id="KW-0238">DNA-binding</keyword>
<keyword evidence="1" id="KW-0680">Restriction system</keyword>
<evidence type="ECO:0000256" key="2">
    <source>
        <dbReference type="ARBA" id="ARBA00023125"/>
    </source>
</evidence>
<keyword evidence="3" id="KW-0255">Endonuclease</keyword>
<proteinExistence type="predicted"/>
<dbReference type="GO" id="GO:0004519">
    <property type="term" value="F:endonuclease activity"/>
    <property type="evidence" value="ECO:0007669"/>
    <property type="project" value="UniProtKB-KW"/>
</dbReference>
<dbReference type="Proteomes" id="UP000751852">
    <property type="component" value="Unassembled WGS sequence"/>
</dbReference>
<evidence type="ECO:0000256" key="1">
    <source>
        <dbReference type="ARBA" id="ARBA00022747"/>
    </source>
</evidence>
<protein>
    <submittedName>
        <fullName evidence="3">Restriction endonuclease subunit S</fullName>
    </submittedName>
</protein>
<evidence type="ECO:0000313" key="3">
    <source>
        <dbReference type="EMBL" id="MBI5976018.1"/>
    </source>
</evidence>